<name>A0A1V9EKT8_9BACT</name>
<evidence type="ECO:0000313" key="2">
    <source>
        <dbReference type="EMBL" id="OQP46749.1"/>
    </source>
</evidence>
<comment type="caution">
    <text evidence="2">The sequence shown here is derived from an EMBL/GenBank/DDBJ whole genome shotgun (WGS) entry which is preliminary data.</text>
</comment>
<keyword evidence="1" id="KW-1133">Transmembrane helix</keyword>
<dbReference type="STRING" id="550983.A4R26_08540"/>
<feature type="transmembrane region" description="Helical" evidence="1">
    <location>
        <begin position="16"/>
        <end position="36"/>
    </location>
</feature>
<keyword evidence="1" id="KW-0812">Transmembrane</keyword>
<organism evidence="2 3">
    <name type="scientific">Niastella populi</name>
    <dbReference type="NCBI Taxonomy" id="550983"/>
    <lineage>
        <taxon>Bacteria</taxon>
        <taxon>Pseudomonadati</taxon>
        <taxon>Bacteroidota</taxon>
        <taxon>Chitinophagia</taxon>
        <taxon>Chitinophagales</taxon>
        <taxon>Chitinophagaceae</taxon>
        <taxon>Niastella</taxon>
    </lineage>
</organism>
<dbReference type="Proteomes" id="UP000192276">
    <property type="component" value="Unassembled WGS sequence"/>
</dbReference>
<evidence type="ECO:0000313" key="3">
    <source>
        <dbReference type="Proteomes" id="UP000192276"/>
    </source>
</evidence>
<keyword evidence="3" id="KW-1185">Reference proteome</keyword>
<accession>A0A1V9EKT8</accession>
<dbReference type="AlphaFoldDB" id="A0A1V9EKT8"/>
<reference evidence="3" key="1">
    <citation type="submission" date="2016-04" db="EMBL/GenBank/DDBJ databases">
        <authorList>
            <person name="Chen L."/>
            <person name="Zhuang W."/>
            <person name="Wang G."/>
        </authorList>
    </citation>
    <scope>NUCLEOTIDE SEQUENCE [LARGE SCALE GENOMIC DNA]</scope>
    <source>
        <strain evidence="3">208</strain>
    </source>
</reference>
<feature type="transmembrane region" description="Helical" evidence="1">
    <location>
        <begin position="42"/>
        <end position="60"/>
    </location>
</feature>
<gene>
    <name evidence="2" type="ORF">A4R26_08540</name>
</gene>
<dbReference type="OrthoDB" id="663246at2"/>
<dbReference type="EMBL" id="LWBP01000243">
    <property type="protein sequence ID" value="OQP46749.1"/>
    <property type="molecule type" value="Genomic_DNA"/>
</dbReference>
<keyword evidence="1" id="KW-0472">Membrane</keyword>
<protein>
    <submittedName>
        <fullName evidence="2">Uncharacterized protein</fullName>
    </submittedName>
</protein>
<sequence length="191" mass="22842">MRETELTTLIYKYNPYARFLVVLYMLCMFLLCMFLSDWLPMYVIWTALCIWAIPLVYAAISKKTVFNFRALDNRLLTLSPSFIRLGREYYPIKEVALELHINAYDGFVYRIRQEGMLTPQITYGVNNVLLITYKGVTHDHEFHLRNYDDYTMLCRLTDEWRAAGVKLVVKEAFTREFVHKQYARLNKKKRH</sequence>
<proteinExistence type="predicted"/>
<dbReference type="RefSeq" id="WP_081170939.1">
    <property type="nucleotide sequence ID" value="NZ_LWBP01000243.1"/>
</dbReference>
<evidence type="ECO:0000256" key="1">
    <source>
        <dbReference type="SAM" id="Phobius"/>
    </source>
</evidence>